<evidence type="ECO:0000256" key="2">
    <source>
        <dbReference type="ARBA" id="ARBA00013064"/>
    </source>
</evidence>
<evidence type="ECO:0000256" key="4">
    <source>
        <dbReference type="ARBA" id="ARBA00022801"/>
    </source>
</evidence>
<dbReference type="EC" id="3.1.3.48" evidence="2"/>
<dbReference type="GO" id="GO:0004725">
    <property type="term" value="F:protein tyrosine phosphatase activity"/>
    <property type="evidence" value="ECO:0007669"/>
    <property type="project" value="UniProtKB-EC"/>
</dbReference>
<proteinExistence type="evidence at transcript level"/>
<evidence type="ECO:0000256" key="7">
    <source>
        <dbReference type="ARBA" id="ARBA00051722"/>
    </source>
</evidence>
<feature type="binding site" evidence="9">
    <location>
        <position position="72"/>
    </location>
    <ligand>
        <name>Mg(2+)</name>
        <dbReference type="ChEBI" id="CHEBI:18420"/>
    </ligand>
</feature>
<dbReference type="InterPro" id="IPR038102">
    <property type="entry name" value="EYA_dom_sf"/>
</dbReference>
<dbReference type="Gene3D" id="3.40.50.12350">
    <property type="match status" value="1"/>
</dbReference>
<dbReference type="SFLD" id="SFLDS00003">
    <property type="entry name" value="Haloacid_Dehalogenase"/>
    <property type="match status" value="1"/>
</dbReference>
<keyword evidence="4" id="KW-0378">Hydrolase</keyword>
<dbReference type="GO" id="GO:0045739">
    <property type="term" value="P:positive regulation of DNA repair"/>
    <property type="evidence" value="ECO:0007669"/>
    <property type="project" value="TreeGrafter"/>
</dbReference>
<protein>
    <recommendedName>
        <fullName evidence="2">protein-tyrosine-phosphatase</fullName>
        <ecNumber evidence="2">3.1.3.48</ecNumber>
    </recommendedName>
</protein>
<sequence length="361" mass="40960">MDRARDTSTIVSDPEDANMHLDGAQVETLVHGTGHECCRSDFTAFGEHTTVVHKEHTNKTKRKRTVFIWDMDETLILLKSLLSGQYAEASKGTKDVQHGKRIGRQWERHILQVCDEYFFYEQVENFNEPNLDTWNEYDDGMDLSNYDFNNDGLAQPCDDANKRKLAYRLRSIGNKYAQGLHKLLDDDQIKVWKDLYDVTDAYTDGWLSAGRAFLEECLRTDSVSTQGAANVESSEGLTEDQTSSQNVNVLVTSGTLIPSLVKCLLFQLDGFITLENVYSSWDVGKLQCFLWVKKRFEGPGVQFCVIGDSMEECLAAENLGWPFVKIDPYVEGGHRFPGLSLSTVKHYLHCIYGSSDSDEER</sequence>
<name>D5ABS4_PICSI</name>
<accession>D5ABS4</accession>
<keyword evidence="5 9" id="KW-0460">Magnesium</keyword>
<organism evidence="10">
    <name type="scientific">Picea sitchensis</name>
    <name type="common">Sitka spruce</name>
    <name type="synonym">Pinus sitchensis</name>
    <dbReference type="NCBI Taxonomy" id="3332"/>
    <lineage>
        <taxon>Eukaryota</taxon>
        <taxon>Viridiplantae</taxon>
        <taxon>Streptophyta</taxon>
        <taxon>Embryophyta</taxon>
        <taxon>Tracheophyta</taxon>
        <taxon>Spermatophyta</taxon>
        <taxon>Pinopsida</taxon>
        <taxon>Pinidae</taxon>
        <taxon>Conifers I</taxon>
        <taxon>Pinales</taxon>
        <taxon>Pinaceae</taxon>
        <taxon>Picea</taxon>
    </lineage>
</organism>
<dbReference type="EMBL" id="BT123688">
    <property type="protein sequence ID" value="ADE76993.1"/>
    <property type="molecule type" value="mRNA"/>
</dbReference>
<feature type="binding site" evidence="9">
    <location>
        <position position="70"/>
    </location>
    <ligand>
        <name>Mg(2+)</name>
        <dbReference type="ChEBI" id="CHEBI:18420"/>
    </ligand>
</feature>
<reference evidence="10" key="1">
    <citation type="submission" date="2010-04" db="EMBL/GenBank/DDBJ databases">
        <authorList>
            <person name="Reid K.E."/>
            <person name="Liao N."/>
            <person name="Chan S."/>
            <person name="Docking R."/>
            <person name="Taylor G."/>
            <person name="Moore R."/>
            <person name="Mayo M."/>
            <person name="Munro S."/>
            <person name="King J."/>
            <person name="Yanchuk A."/>
            <person name="Holt R."/>
            <person name="Jones S."/>
            <person name="Marra M."/>
            <person name="Ritland C.E."/>
            <person name="Ritland K."/>
            <person name="Bohlmann J."/>
        </authorList>
    </citation>
    <scope>NUCLEOTIDE SEQUENCE</scope>
    <source>
        <tissue evidence="10">Bud</tissue>
    </source>
</reference>
<dbReference type="InterPro" id="IPR006545">
    <property type="entry name" value="EYA_dom"/>
</dbReference>
<evidence type="ECO:0000256" key="1">
    <source>
        <dbReference type="ARBA" id="ARBA00010501"/>
    </source>
</evidence>
<dbReference type="SUPFAM" id="SSF56784">
    <property type="entry name" value="HAD-like"/>
    <property type="match status" value="1"/>
</dbReference>
<evidence type="ECO:0000256" key="5">
    <source>
        <dbReference type="ARBA" id="ARBA00022842"/>
    </source>
</evidence>
<dbReference type="GO" id="GO:0005634">
    <property type="term" value="C:nucleus"/>
    <property type="evidence" value="ECO:0007669"/>
    <property type="project" value="TreeGrafter"/>
</dbReference>
<comment type="cofactor">
    <cofactor evidence="9">
        <name>Mg(2+)</name>
        <dbReference type="ChEBI" id="CHEBI:18420"/>
    </cofactor>
    <text evidence="9">Binds 1 Mg(2+) ion per subunit.</text>
</comment>
<dbReference type="SFLD" id="SFLDG01129">
    <property type="entry name" value="C1.5:_HAD__Beta-PGM__Phosphata"/>
    <property type="match status" value="1"/>
</dbReference>
<dbReference type="PANTHER" id="PTHR10190">
    <property type="entry name" value="EYES ABSENT"/>
    <property type="match status" value="1"/>
</dbReference>
<feature type="binding site" evidence="9">
    <location>
        <position position="308"/>
    </location>
    <ligand>
        <name>Mg(2+)</name>
        <dbReference type="ChEBI" id="CHEBI:18420"/>
    </ligand>
</feature>
<keyword evidence="6" id="KW-0904">Protein phosphatase</keyword>
<evidence type="ECO:0000313" key="10">
    <source>
        <dbReference type="EMBL" id="ADE76993.1"/>
    </source>
</evidence>
<evidence type="ECO:0000256" key="8">
    <source>
        <dbReference type="PIRSR" id="PIRSR628472-1"/>
    </source>
</evidence>
<dbReference type="InterPro" id="IPR028472">
    <property type="entry name" value="EYA"/>
</dbReference>
<feature type="active site" description="Proton donor" evidence="8">
    <location>
        <position position="72"/>
    </location>
</feature>
<dbReference type="AlphaFoldDB" id="D5ABS4"/>
<dbReference type="InterPro" id="IPR036412">
    <property type="entry name" value="HAD-like_sf"/>
</dbReference>
<dbReference type="GO" id="GO:0046872">
    <property type="term" value="F:metal ion binding"/>
    <property type="evidence" value="ECO:0007669"/>
    <property type="project" value="UniProtKB-KW"/>
</dbReference>
<evidence type="ECO:0000256" key="6">
    <source>
        <dbReference type="ARBA" id="ARBA00022912"/>
    </source>
</evidence>
<dbReference type="NCBIfam" id="TIGR01658">
    <property type="entry name" value="EYA-cons_domain"/>
    <property type="match status" value="1"/>
</dbReference>
<dbReference type="GO" id="GO:0030154">
    <property type="term" value="P:cell differentiation"/>
    <property type="evidence" value="ECO:0007669"/>
    <property type="project" value="TreeGrafter"/>
</dbReference>
<comment type="catalytic activity">
    <reaction evidence="7">
        <text>O-phospho-L-tyrosyl-[protein] + H2O = L-tyrosyl-[protein] + phosphate</text>
        <dbReference type="Rhea" id="RHEA:10684"/>
        <dbReference type="Rhea" id="RHEA-COMP:10136"/>
        <dbReference type="Rhea" id="RHEA-COMP:20101"/>
        <dbReference type="ChEBI" id="CHEBI:15377"/>
        <dbReference type="ChEBI" id="CHEBI:43474"/>
        <dbReference type="ChEBI" id="CHEBI:46858"/>
        <dbReference type="ChEBI" id="CHEBI:61978"/>
        <dbReference type="EC" id="3.1.3.48"/>
    </reaction>
</comment>
<dbReference type="PANTHER" id="PTHR10190:SF16">
    <property type="entry name" value="DEVELOPMENTAL PROTEIN EYES ABSENT"/>
    <property type="match status" value="1"/>
</dbReference>
<evidence type="ECO:0000256" key="3">
    <source>
        <dbReference type="ARBA" id="ARBA00022723"/>
    </source>
</evidence>
<feature type="active site" description="Nucleophile" evidence="8">
    <location>
        <position position="70"/>
    </location>
</feature>
<comment type="similarity">
    <text evidence="1">Belongs to the HAD-like hydrolase superfamily. EYA family.</text>
</comment>
<keyword evidence="3 9" id="KW-0479">Metal-binding</keyword>
<evidence type="ECO:0000256" key="9">
    <source>
        <dbReference type="PIRSR" id="PIRSR628472-2"/>
    </source>
</evidence>